<evidence type="ECO:0000256" key="3">
    <source>
        <dbReference type="ARBA" id="ARBA00022452"/>
    </source>
</evidence>
<dbReference type="Pfam" id="PF07715">
    <property type="entry name" value="Plug"/>
    <property type="match status" value="1"/>
</dbReference>
<dbReference type="PANTHER" id="PTHR30069">
    <property type="entry name" value="TONB-DEPENDENT OUTER MEMBRANE RECEPTOR"/>
    <property type="match status" value="1"/>
</dbReference>
<keyword evidence="10" id="KW-0675">Receptor</keyword>
<evidence type="ECO:0000256" key="8">
    <source>
        <dbReference type="PROSITE-ProRule" id="PRU01360"/>
    </source>
</evidence>
<evidence type="ECO:0000259" key="9">
    <source>
        <dbReference type="Pfam" id="PF07715"/>
    </source>
</evidence>
<dbReference type="GO" id="GO:0009279">
    <property type="term" value="C:cell outer membrane"/>
    <property type="evidence" value="ECO:0007669"/>
    <property type="project" value="UniProtKB-SubCell"/>
</dbReference>
<gene>
    <name evidence="10" type="ORF">HNQ92_001029</name>
</gene>
<keyword evidence="3 8" id="KW-1134">Transmembrane beta strand</keyword>
<evidence type="ECO:0000313" key="10">
    <source>
        <dbReference type="EMBL" id="MBB5282903.1"/>
    </source>
</evidence>
<feature type="domain" description="TonB-dependent receptor plug" evidence="9">
    <location>
        <begin position="67"/>
        <end position="176"/>
    </location>
</feature>
<evidence type="ECO:0000256" key="6">
    <source>
        <dbReference type="ARBA" id="ARBA00023136"/>
    </source>
</evidence>
<dbReference type="GO" id="GO:0015344">
    <property type="term" value="F:siderophore uptake transmembrane transporter activity"/>
    <property type="evidence" value="ECO:0007669"/>
    <property type="project" value="TreeGrafter"/>
</dbReference>
<dbReference type="InterPro" id="IPR036942">
    <property type="entry name" value="Beta-barrel_TonB_sf"/>
</dbReference>
<comment type="caution">
    <text evidence="10">The sequence shown here is derived from an EMBL/GenBank/DDBJ whole genome shotgun (WGS) entry which is preliminary data.</text>
</comment>
<comment type="subcellular location">
    <subcellularLocation>
        <location evidence="1 8">Cell outer membrane</location>
        <topology evidence="1 8">Multi-pass membrane protein</topology>
    </subcellularLocation>
</comment>
<keyword evidence="2 8" id="KW-0813">Transport</keyword>
<dbReference type="Gene3D" id="2.170.130.10">
    <property type="entry name" value="TonB-dependent receptor, plug domain"/>
    <property type="match status" value="1"/>
</dbReference>
<dbReference type="InterPro" id="IPR012910">
    <property type="entry name" value="Plug_dom"/>
</dbReference>
<keyword evidence="5" id="KW-0732">Signal</keyword>
<reference evidence="10 11" key="1">
    <citation type="submission" date="2020-08" db="EMBL/GenBank/DDBJ databases">
        <title>Genomic Encyclopedia of Type Strains, Phase IV (KMG-IV): sequencing the most valuable type-strain genomes for metagenomic binning, comparative biology and taxonomic classification.</title>
        <authorList>
            <person name="Goeker M."/>
        </authorList>
    </citation>
    <scope>NUCLEOTIDE SEQUENCE [LARGE SCALE GENOMIC DNA]</scope>
    <source>
        <strain evidence="10 11">DSM 105074</strain>
    </source>
</reference>
<comment type="similarity">
    <text evidence="8">Belongs to the TonB-dependent receptor family.</text>
</comment>
<keyword evidence="6 8" id="KW-0472">Membrane</keyword>
<protein>
    <submittedName>
        <fullName evidence="10">Iron complex outermembrane receptor protein</fullName>
    </submittedName>
</protein>
<dbReference type="InterPro" id="IPR037066">
    <property type="entry name" value="Plug_dom_sf"/>
</dbReference>
<dbReference type="Gene3D" id="2.40.170.20">
    <property type="entry name" value="TonB-dependent receptor, beta-barrel domain"/>
    <property type="match status" value="1"/>
</dbReference>
<name>A0A840TNW6_9BACT</name>
<evidence type="ECO:0000256" key="5">
    <source>
        <dbReference type="ARBA" id="ARBA00022729"/>
    </source>
</evidence>
<proteinExistence type="inferred from homology"/>
<keyword evidence="4 8" id="KW-0812">Transmembrane</keyword>
<dbReference type="Proteomes" id="UP000557307">
    <property type="component" value="Unassembled WGS sequence"/>
</dbReference>
<dbReference type="GO" id="GO:0044718">
    <property type="term" value="P:siderophore transmembrane transport"/>
    <property type="evidence" value="ECO:0007669"/>
    <property type="project" value="TreeGrafter"/>
</dbReference>
<evidence type="ECO:0000256" key="1">
    <source>
        <dbReference type="ARBA" id="ARBA00004571"/>
    </source>
</evidence>
<keyword evidence="7 8" id="KW-0998">Cell outer membrane</keyword>
<dbReference type="EMBL" id="JACHGF010000002">
    <property type="protein sequence ID" value="MBB5282903.1"/>
    <property type="molecule type" value="Genomic_DNA"/>
</dbReference>
<evidence type="ECO:0000313" key="11">
    <source>
        <dbReference type="Proteomes" id="UP000557307"/>
    </source>
</evidence>
<dbReference type="InterPro" id="IPR039426">
    <property type="entry name" value="TonB-dep_rcpt-like"/>
</dbReference>
<dbReference type="PROSITE" id="PS52016">
    <property type="entry name" value="TONB_DEPENDENT_REC_3"/>
    <property type="match status" value="1"/>
</dbReference>
<sequence length="647" mass="72060">MDGKIKHLPGPGQLLLFCVLGLTVVLLPSPGRTQPKDPEIVADLKTLSLEELMDIEVTLVSRTPQKLSEAASAVQVIAGEDIRRSGATSLPEALRLVANVQVAQLNATSWIISARGFNTIFANKLLVMIDGRSVYTPFFGGVLWELQHVLLEDVDRIEVVSGPGGTLWGANAVNGVINVVTRSSADTQGTYASGSWGTFVKNTQALRYGGKIGEKVTYRVYGQRADRAPTRWPDGTTNHDAWRVIQGGFRTDWSPSATHAYTLQGDWYGGRIRSADGRSAFNGQNILGRWKHTRPGISDLTLQFYVDRYFRDDVPSRGSDELRTYDLDFQHRFSPHDRHQLLWGVGYRLARDQAIFRTNLVGILPPIKYLPLYTGFIQDEIKAGERLRLTLGSKWLHNVYTGFELQPSARLARMGEHHMVWGAASRVVRTPSRMDVDYFLPAYPVPADQPSVAGGPEFVSEKLMAYELGYRVQPNAFSSVSLAGFYNVYRDMYSVEALPGTKTYQIQNGSEGTAWGVEWAGTYQLHPSWRIRSGYTYFSKALRSKPGRTFDPAYLGNDVKHQVLLQSILNVTKHAHVDLVGRYLDPLPATLATGTVPAYVTFDARVAYQFGPIELTGVGQNLWRKQHVEFGSIGIPRSVYVKITGRF</sequence>
<dbReference type="SUPFAM" id="SSF56935">
    <property type="entry name" value="Porins"/>
    <property type="match status" value="1"/>
</dbReference>
<organism evidence="10 11">
    <name type="scientific">Rhabdobacter roseus</name>
    <dbReference type="NCBI Taxonomy" id="1655419"/>
    <lineage>
        <taxon>Bacteria</taxon>
        <taxon>Pseudomonadati</taxon>
        <taxon>Bacteroidota</taxon>
        <taxon>Cytophagia</taxon>
        <taxon>Cytophagales</taxon>
        <taxon>Cytophagaceae</taxon>
        <taxon>Rhabdobacter</taxon>
    </lineage>
</organism>
<evidence type="ECO:0000256" key="2">
    <source>
        <dbReference type="ARBA" id="ARBA00022448"/>
    </source>
</evidence>
<keyword evidence="11" id="KW-1185">Reference proteome</keyword>
<evidence type="ECO:0000256" key="4">
    <source>
        <dbReference type="ARBA" id="ARBA00022692"/>
    </source>
</evidence>
<dbReference type="PANTHER" id="PTHR30069:SF29">
    <property type="entry name" value="HEMOGLOBIN AND HEMOGLOBIN-HAPTOGLOBIN-BINDING PROTEIN 1-RELATED"/>
    <property type="match status" value="1"/>
</dbReference>
<dbReference type="AlphaFoldDB" id="A0A840TNW6"/>
<evidence type="ECO:0000256" key="7">
    <source>
        <dbReference type="ARBA" id="ARBA00023237"/>
    </source>
</evidence>
<accession>A0A840TNW6</accession>
<dbReference type="RefSeq" id="WP_184171856.1">
    <property type="nucleotide sequence ID" value="NZ_JACHGF010000002.1"/>
</dbReference>